<dbReference type="Pfam" id="PF01938">
    <property type="entry name" value="TRAM"/>
    <property type="match status" value="1"/>
</dbReference>
<name>A0A094QBP0_9ZZZZ</name>
<dbReference type="InterPro" id="IPR012340">
    <property type="entry name" value="NA-bd_OB-fold"/>
</dbReference>
<dbReference type="InterPro" id="IPR002792">
    <property type="entry name" value="TRAM_dom"/>
</dbReference>
<evidence type="ECO:0000256" key="3">
    <source>
        <dbReference type="ARBA" id="ARBA00022691"/>
    </source>
</evidence>
<gene>
    <name evidence="5" type="ORF">GM51_1250</name>
</gene>
<protein>
    <recommendedName>
        <fullName evidence="4">TRAM domain-containing protein</fullName>
    </recommendedName>
</protein>
<dbReference type="EMBL" id="JNSL01000003">
    <property type="protein sequence ID" value="KGA21670.1"/>
    <property type="molecule type" value="Genomic_DNA"/>
</dbReference>
<feature type="non-terminal residue" evidence="5">
    <location>
        <position position="131"/>
    </location>
</feature>
<sequence length="131" mass="14887">MSRKREYNERDRLCVVGDEFECDITNVAHGGVFVARHEGRVVFVSDALPGERVRVRVTEASKSRFWRADTIAVVSPSAHRREHVWPEASVARDPEERPGGAEFGHINLTHQRDLKTTVLHESFERVGKLAL</sequence>
<dbReference type="AlphaFoldDB" id="A0A094QBP0"/>
<evidence type="ECO:0000256" key="1">
    <source>
        <dbReference type="ARBA" id="ARBA00022603"/>
    </source>
</evidence>
<dbReference type="SUPFAM" id="SSF50249">
    <property type="entry name" value="Nucleic acid-binding proteins"/>
    <property type="match status" value="1"/>
</dbReference>
<dbReference type="InterPro" id="IPR010280">
    <property type="entry name" value="U5_MeTrfase_fam"/>
</dbReference>
<dbReference type="PANTHER" id="PTHR11061:SF30">
    <property type="entry name" value="TRNA (URACIL(54)-C(5))-METHYLTRANSFERASE"/>
    <property type="match status" value="1"/>
</dbReference>
<dbReference type="PANTHER" id="PTHR11061">
    <property type="entry name" value="RNA M5U METHYLTRANSFERASE"/>
    <property type="match status" value="1"/>
</dbReference>
<evidence type="ECO:0000259" key="4">
    <source>
        <dbReference type="PROSITE" id="PS50926"/>
    </source>
</evidence>
<feature type="domain" description="TRAM" evidence="4">
    <location>
        <begin position="13"/>
        <end position="72"/>
    </location>
</feature>
<keyword evidence="3" id="KW-0949">S-adenosyl-L-methionine</keyword>
<dbReference type="Gene3D" id="2.40.50.140">
    <property type="entry name" value="Nucleic acid-binding proteins"/>
    <property type="match status" value="1"/>
</dbReference>
<keyword evidence="2" id="KW-0808">Transferase</keyword>
<organism evidence="5">
    <name type="scientific">freshwater metagenome</name>
    <dbReference type="NCBI Taxonomy" id="449393"/>
    <lineage>
        <taxon>unclassified sequences</taxon>
        <taxon>metagenomes</taxon>
        <taxon>ecological metagenomes</taxon>
    </lineage>
</organism>
<dbReference type="PROSITE" id="PS50926">
    <property type="entry name" value="TRAM"/>
    <property type="match status" value="1"/>
</dbReference>
<dbReference type="GO" id="GO:0070475">
    <property type="term" value="P:rRNA base methylation"/>
    <property type="evidence" value="ECO:0007669"/>
    <property type="project" value="TreeGrafter"/>
</dbReference>
<evidence type="ECO:0000313" key="5">
    <source>
        <dbReference type="EMBL" id="KGA21670.1"/>
    </source>
</evidence>
<evidence type="ECO:0000256" key="2">
    <source>
        <dbReference type="ARBA" id="ARBA00022679"/>
    </source>
</evidence>
<proteinExistence type="predicted"/>
<comment type="caution">
    <text evidence="5">The sequence shown here is derived from an EMBL/GenBank/DDBJ whole genome shotgun (WGS) entry which is preliminary data.</text>
</comment>
<keyword evidence="1" id="KW-0489">Methyltransferase</keyword>
<accession>A0A094QBP0</accession>
<dbReference type="GO" id="GO:0070041">
    <property type="term" value="F:rRNA (uridine-C5-)-methyltransferase activity"/>
    <property type="evidence" value="ECO:0007669"/>
    <property type="project" value="TreeGrafter"/>
</dbReference>
<reference evidence="5" key="1">
    <citation type="submission" date="2014-06" db="EMBL/GenBank/DDBJ databases">
        <title>Key roles for freshwater Actinobacteria revealed by deep metagenomic sequencing.</title>
        <authorList>
            <person name="Ghai R."/>
            <person name="Mizuno C.M."/>
            <person name="Picazo A."/>
            <person name="Camacho A."/>
            <person name="Rodriguez-Valera F."/>
        </authorList>
    </citation>
    <scope>NUCLEOTIDE SEQUENCE</scope>
</reference>